<evidence type="ECO:0000256" key="3">
    <source>
        <dbReference type="HAMAP-Rule" id="MF_00170"/>
    </source>
</evidence>
<feature type="active site" description="Proton acceptor" evidence="3">
    <location>
        <position position="105"/>
    </location>
</feature>
<name>A0AAQ0MF05_9STAP</name>
<dbReference type="GO" id="GO:0004751">
    <property type="term" value="F:ribose-5-phosphate isomerase activity"/>
    <property type="evidence" value="ECO:0007669"/>
    <property type="project" value="UniProtKB-UniRule"/>
</dbReference>
<dbReference type="HAMAP" id="MF_00170">
    <property type="entry name" value="Rib_5P_isom_A"/>
    <property type="match status" value="1"/>
</dbReference>
<accession>A0AAQ0MF05</accession>
<evidence type="ECO:0000256" key="1">
    <source>
        <dbReference type="ARBA" id="ARBA00001713"/>
    </source>
</evidence>
<protein>
    <recommendedName>
        <fullName evidence="3">Ribose-5-phosphate isomerase A</fullName>
        <ecNumber evidence="3">5.3.1.6</ecNumber>
    </recommendedName>
    <alternativeName>
        <fullName evidence="3">Phosphoriboisomerase A</fullName>
        <shortName evidence="3">PRI</shortName>
    </alternativeName>
</protein>
<dbReference type="GO" id="GO:0005829">
    <property type="term" value="C:cytosol"/>
    <property type="evidence" value="ECO:0007669"/>
    <property type="project" value="TreeGrafter"/>
</dbReference>
<organism evidence="4 5">
    <name type="scientific">Staphylococcus pseudoxylosus</name>
    <dbReference type="NCBI Taxonomy" id="2282419"/>
    <lineage>
        <taxon>Bacteria</taxon>
        <taxon>Bacillati</taxon>
        <taxon>Bacillota</taxon>
        <taxon>Bacilli</taxon>
        <taxon>Bacillales</taxon>
        <taxon>Staphylococcaceae</taxon>
        <taxon>Staphylococcus</taxon>
    </lineage>
</organism>
<sequence>MNNNELKRRVAKEAIMEIDSGMTIGLGSGSTMKYVLEYLSSEIKNGLDITGIPTSIQTAQLAHKLGIPLTSFSKTTHIDIAIDGADEVDANFNLIKGGGGALIREKIIGDAANNFIIVIDKTKLVEQLGIFPLPIEVIPFGWEITSKRIQSLGASCRLRQINNKPYVTDNGNYILDCNFGFINNPLYLTKSINSIVGVIDSGLFVNMADKVFVSDENTVKTIFNSNKRR</sequence>
<dbReference type="NCBIfam" id="NF001924">
    <property type="entry name" value="PRK00702.1"/>
    <property type="match status" value="1"/>
</dbReference>
<dbReference type="SMART" id="SM01134">
    <property type="entry name" value="DeoRC"/>
    <property type="match status" value="1"/>
</dbReference>
<feature type="binding site" evidence="3">
    <location>
        <begin position="96"/>
        <end position="99"/>
    </location>
    <ligand>
        <name>substrate</name>
    </ligand>
</feature>
<dbReference type="CDD" id="cd01398">
    <property type="entry name" value="RPI_A"/>
    <property type="match status" value="1"/>
</dbReference>
<dbReference type="AlphaFoldDB" id="A0AAQ0MF05"/>
<evidence type="ECO:0000313" key="4">
    <source>
        <dbReference type="EMBL" id="RMI83861.1"/>
    </source>
</evidence>
<gene>
    <name evidence="3 4" type="primary">rpiA</name>
    <name evidence="4" type="ORF">D9V42_14110</name>
</gene>
<feature type="binding site" evidence="3">
    <location>
        <begin position="83"/>
        <end position="86"/>
    </location>
    <ligand>
        <name>substrate</name>
    </ligand>
</feature>
<keyword evidence="5" id="KW-1185">Reference proteome</keyword>
<comment type="subunit">
    <text evidence="3">Homodimer.</text>
</comment>
<dbReference type="GO" id="GO:0009052">
    <property type="term" value="P:pentose-phosphate shunt, non-oxidative branch"/>
    <property type="evidence" value="ECO:0007669"/>
    <property type="project" value="UniProtKB-UniRule"/>
</dbReference>
<dbReference type="RefSeq" id="WP_107377943.1">
    <property type="nucleotide sequence ID" value="NZ_JAHCSS010000019.1"/>
</dbReference>
<dbReference type="Proteomes" id="UP000269505">
    <property type="component" value="Unassembled WGS sequence"/>
</dbReference>
<feature type="binding site" evidence="3">
    <location>
        <begin position="28"/>
        <end position="31"/>
    </location>
    <ligand>
        <name>substrate</name>
    </ligand>
</feature>
<dbReference type="InterPro" id="IPR020672">
    <property type="entry name" value="Ribose5P_isomerase_typA_subgr"/>
</dbReference>
<dbReference type="Pfam" id="PF06026">
    <property type="entry name" value="Rib_5-P_isom_A"/>
    <property type="match status" value="1"/>
</dbReference>
<dbReference type="InterPro" id="IPR004788">
    <property type="entry name" value="Ribose5P_isomerase_type_A"/>
</dbReference>
<dbReference type="EMBL" id="RCVN01000025">
    <property type="protein sequence ID" value="RMI83861.1"/>
    <property type="molecule type" value="Genomic_DNA"/>
</dbReference>
<dbReference type="FunFam" id="3.40.50.1360:FF:000001">
    <property type="entry name" value="Ribose-5-phosphate isomerase A"/>
    <property type="match status" value="1"/>
</dbReference>
<dbReference type="SUPFAM" id="SSF100950">
    <property type="entry name" value="NagB/RpiA/CoA transferase-like"/>
    <property type="match status" value="1"/>
</dbReference>
<proteinExistence type="inferred from homology"/>
<dbReference type="GO" id="GO:0006014">
    <property type="term" value="P:D-ribose metabolic process"/>
    <property type="evidence" value="ECO:0007669"/>
    <property type="project" value="TreeGrafter"/>
</dbReference>
<evidence type="ECO:0000256" key="2">
    <source>
        <dbReference type="ARBA" id="ARBA00023235"/>
    </source>
</evidence>
<comment type="catalytic activity">
    <reaction evidence="1 3">
        <text>aldehydo-D-ribose 5-phosphate = D-ribulose 5-phosphate</text>
        <dbReference type="Rhea" id="RHEA:14657"/>
        <dbReference type="ChEBI" id="CHEBI:58121"/>
        <dbReference type="ChEBI" id="CHEBI:58273"/>
        <dbReference type="EC" id="5.3.1.6"/>
    </reaction>
</comment>
<comment type="function">
    <text evidence="3">Catalyzes the reversible conversion of ribose-5-phosphate to ribulose 5-phosphate.</text>
</comment>
<dbReference type="Gene3D" id="3.30.70.260">
    <property type="match status" value="1"/>
</dbReference>
<dbReference type="EC" id="5.3.1.6" evidence="3"/>
<dbReference type="Gene3D" id="3.40.50.1360">
    <property type="match status" value="1"/>
</dbReference>
<comment type="pathway">
    <text evidence="3">Carbohydrate degradation; pentose phosphate pathway; D-ribose 5-phosphate from D-ribulose 5-phosphate (non-oxidative stage): step 1/1.</text>
</comment>
<dbReference type="SUPFAM" id="SSF75445">
    <property type="entry name" value="D-ribose-5-phosphate isomerase (RpiA), lid domain"/>
    <property type="match status" value="1"/>
</dbReference>
<dbReference type="NCBIfam" id="TIGR00021">
    <property type="entry name" value="rpiA"/>
    <property type="match status" value="1"/>
</dbReference>
<dbReference type="PANTHER" id="PTHR11934">
    <property type="entry name" value="RIBOSE-5-PHOSPHATE ISOMERASE"/>
    <property type="match status" value="1"/>
</dbReference>
<feature type="binding site" evidence="3">
    <location>
        <position position="123"/>
    </location>
    <ligand>
        <name>substrate</name>
    </ligand>
</feature>
<reference evidence="4 5" key="1">
    <citation type="submission" date="2018-10" db="EMBL/GenBank/DDBJ databases">
        <title>Staphylococcus pseudoxylosus sp. nov., isolated from bovine mastitis.</title>
        <authorList>
            <person name="Macfadyen A.C."/>
            <person name="Leroy S."/>
            <person name="Harrison E.M."/>
            <person name="Parkhill J."/>
            <person name="Holmes M.A."/>
            <person name="Paterson G.K."/>
        </authorList>
    </citation>
    <scope>NUCLEOTIDE SEQUENCE [LARGE SCALE GENOMIC DNA]</scope>
    <source>
        <strain evidence="4 5">S04009</strain>
    </source>
</reference>
<dbReference type="PANTHER" id="PTHR11934:SF0">
    <property type="entry name" value="RIBOSE-5-PHOSPHATE ISOMERASE"/>
    <property type="match status" value="1"/>
</dbReference>
<keyword evidence="2 3" id="KW-0413">Isomerase</keyword>
<comment type="caution">
    <text evidence="4">The sequence shown here is derived from an EMBL/GenBank/DDBJ whole genome shotgun (WGS) entry which is preliminary data.</text>
</comment>
<dbReference type="InterPro" id="IPR037171">
    <property type="entry name" value="NagB/RpiA_transferase-like"/>
</dbReference>
<comment type="similarity">
    <text evidence="3">Belongs to the ribose 5-phosphate isomerase family.</text>
</comment>
<evidence type="ECO:0000313" key="5">
    <source>
        <dbReference type="Proteomes" id="UP000269505"/>
    </source>
</evidence>